<reference evidence="22" key="1">
    <citation type="submission" date="2018-05" db="EMBL/GenBank/DDBJ databases">
        <authorList>
            <person name="Lanie J.A."/>
            <person name="Ng W.-L."/>
            <person name="Kazmierczak K.M."/>
            <person name="Andrzejewski T.M."/>
            <person name="Davidsen T.M."/>
            <person name="Wayne K.J."/>
            <person name="Tettelin H."/>
            <person name="Glass J.I."/>
            <person name="Rusch D."/>
            <person name="Podicherti R."/>
            <person name="Tsui H.-C.T."/>
            <person name="Winkler M.E."/>
        </authorList>
    </citation>
    <scope>NUCLEOTIDE SEQUENCE</scope>
</reference>
<evidence type="ECO:0000256" key="10">
    <source>
        <dbReference type="ARBA" id="ARBA00022729"/>
    </source>
</evidence>
<evidence type="ECO:0000259" key="21">
    <source>
        <dbReference type="Pfam" id="PF04389"/>
    </source>
</evidence>
<dbReference type="Gene3D" id="3.40.630.10">
    <property type="entry name" value="Zn peptidases"/>
    <property type="match status" value="1"/>
</dbReference>
<keyword evidence="11" id="KW-0378">Hydrolase</keyword>
<dbReference type="Gene3D" id="3.50.30.30">
    <property type="match status" value="1"/>
</dbReference>
<keyword evidence="9" id="KW-0479">Metal-binding</keyword>
<dbReference type="GO" id="GO:0005576">
    <property type="term" value="C:extracellular region"/>
    <property type="evidence" value="ECO:0007669"/>
    <property type="project" value="UniProtKB-SubCell"/>
</dbReference>
<dbReference type="AlphaFoldDB" id="A0A381NZA6"/>
<evidence type="ECO:0000256" key="11">
    <source>
        <dbReference type="ARBA" id="ARBA00022801"/>
    </source>
</evidence>
<dbReference type="InterPro" id="IPR007484">
    <property type="entry name" value="Peptidase_M28"/>
</dbReference>
<keyword evidence="10" id="KW-0732">Signal</keyword>
<feature type="domain" description="Peptidase M28" evidence="21">
    <location>
        <begin position="284"/>
        <end position="467"/>
    </location>
</feature>
<evidence type="ECO:0000256" key="20">
    <source>
        <dbReference type="ARBA" id="ARBA00033328"/>
    </source>
</evidence>
<evidence type="ECO:0000256" key="15">
    <source>
        <dbReference type="ARBA" id="ARBA00023049"/>
    </source>
</evidence>
<keyword evidence="15" id="KW-0482">Metalloprotease</keyword>
<gene>
    <name evidence="22" type="ORF">METZ01_LOCUS11617</name>
</gene>
<dbReference type="PANTHER" id="PTHR12053:SF3">
    <property type="entry name" value="CARBOXYPEPTIDASE Q"/>
    <property type="match status" value="1"/>
</dbReference>
<keyword evidence="17" id="KW-0325">Glycoprotein</keyword>
<keyword evidence="7" id="KW-0121">Carboxypeptidase</keyword>
<dbReference type="SUPFAM" id="SSF53187">
    <property type="entry name" value="Zn-dependent exopeptidases"/>
    <property type="match status" value="1"/>
</dbReference>
<proteinExistence type="predicted"/>
<sequence>MMTSLAKINNKLTFLIFIFFMNDINTFVLAENSIQIDNSIIPEEISKNAISLRESSLLDDLSVEIVESLTTEVGPRRMGTEGDQKGIAWALEKFEQLGYDRFWTEEVILDRGWERGSASAEILSPYPHNIVMTALGYSVGTNGDLIGEVIEFKNIAELEAIPEGNTLNGKIVFISYSMADYQPEAGQSSMAGYREGTKARGRGHVTAAKRGAEAIIIRSVGIDNNRYGHTGSGYGYQDDIKKIPAAAISPPDAILIQNMLKRRHPVVMKINMTSKIIGPKKSANIIGEITGRETPDEYIVLGAHIDSWDEGTGALDDGAGVGSMMAAAALIGQMEQRPKRSIRVLLFAGEEIGFYGVNEYIKKHKNDLHHHILGAEVDGGGGRANMLVPGVGDSSLNIIHEMYKFIAPLGIALSAENNAKGASDMSVLGRAGMPALNFNQNSNDYFKYHHTPNDTFDKIIPEDMRYLTAAYATMFYLAADMLVDFRK</sequence>
<dbReference type="Pfam" id="PF04389">
    <property type="entry name" value="Peptidase_M28"/>
    <property type="match status" value="1"/>
</dbReference>
<evidence type="ECO:0000256" key="8">
    <source>
        <dbReference type="ARBA" id="ARBA00022670"/>
    </source>
</evidence>
<dbReference type="GO" id="GO:0006508">
    <property type="term" value="P:proteolysis"/>
    <property type="evidence" value="ECO:0007669"/>
    <property type="project" value="UniProtKB-KW"/>
</dbReference>
<evidence type="ECO:0000256" key="12">
    <source>
        <dbReference type="ARBA" id="ARBA00022824"/>
    </source>
</evidence>
<evidence type="ECO:0000256" key="9">
    <source>
        <dbReference type="ARBA" id="ARBA00022723"/>
    </source>
</evidence>
<keyword evidence="8" id="KW-0645">Protease</keyword>
<dbReference type="GO" id="GO:0005764">
    <property type="term" value="C:lysosome"/>
    <property type="evidence" value="ECO:0007669"/>
    <property type="project" value="UniProtKB-SubCell"/>
</dbReference>
<dbReference type="InterPro" id="IPR039866">
    <property type="entry name" value="CPQ"/>
</dbReference>
<evidence type="ECO:0000256" key="4">
    <source>
        <dbReference type="ARBA" id="ARBA00004613"/>
    </source>
</evidence>
<dbReference type="GO" id="GO:0005794">
    <property type="term" value="C:Golgi apparatus"/>
    <property type="evidence" value="ECO:0007669"/>
    <property type="project" value="UniProtKB-SubCell"/>
</dbReference>
<evidence type="ECO:0000256" key="6">
    <source>
        <dbReference type="ARBA" id="ARBA00022525"/>
    </source>
</evidence>
<evidence type="ECO:0000256" key="16">
    <source>
        <dbReference type="ARBA" id="ARBA00023145"/>
    </source>
</evidence>
<name>A0A381NZA6_9ZZZZ</name>
<keyword evidence="6" id="KW-0964">Secreted</keyword>
<dbReference type="GO" id="GO:0046872">
    <property type="term" value="F:metal ion binding"/>
    <property type="evidence" value="ECO:0007669"/>
    <property type="project" value="UniProtKB-KW"/>
</dbReference>
<evidence type="ECO:0000256" key="14">
    <source>
        <dbReference type="ARBA" id="ARBA00023034"/>
    </source>
</evidence>
<evidence type="ECO:0000256" key="13">
    <source>
        <dbReference type="ARBA" id="ARBA00022833"/>
    </source>
</evidence>
<evidence type="ECO:0000256" key="3">
    <source>
        <dbReference type="ARBA" id="ARBA00004555"/>
    </source>
</evidence>
<keyword evidence="16" id="KW-0865">Zymogen</keyword>
<protein>
    <recommendedName>
        <fullName evidence="5">Carboxypeptidase Q</fullName>
    </recommendedName>
    <alternativeName>
        <fullName evidence="20">Plasma glutamate carboxypeptidase</fullName>
    </alternativeName>
</protein>
<evidence type="ECO:0000256" key="1">
    <source>
        <dbReference type="ARBA" id="ARBA00004240"/>
    </source>
</evidence>
<keyword evidence="18" id="KW-0458">Lysosome</keyword>
<keyword evidence="14" id="KW-0333">Golgi apparatus</keyword>
<keyword evidence="13" id="KW-0862">Zinc</keyword>
<evidence type="ECO:0000256" key="18">
    <source>
        <dbReference type="ARBA" id="ARBA00023228"/>
    </source>
</evidence>
<evidence type="ECO:0000256" key="7">
    <source>
        <dbReference type="ARBA" id="ARBA00022645"/>
    </source>
</evidence>
<comment type="subcellular location">
    <subcellularLocation>
        <location evidence="1">Endoplasmic reticulum</location>
    </subcellularLocation>
    <subcellularLocation>
        <location evidence="3">Golgi apparatus</location>
    </subcellularLocation>
    <subcellularLocation>
        <location evidence="2">Lysosome</location>
    </subcellularLocation>
    <subcellularLocation>
        <location evidence="4">Secreted</location>
    </subcellularLocation>
</comment>
<comment type="subunit">
    <text evidence="19">Homodimer. The monomeric form is inactive while the homodimer is active.</text>
</comment>
<evidence type="ECO:0000256" key="2">
    <source>
        <dbReference type="ARBA" id="ARBA00004371"/>
    </source>
</evidence>
<keyword evidence="12" id="KW-0256">Endoplasmic reticulum</keyword>
<evidence type="ECO:0000313" key="22">
    <source>
        <dbReference type="EMBL" id="SUZ58763.1"/>
    </source>
</evidence>
<dbReference type="GO" id="GO:0005783">
    <property type="term" value="C:endoplasmic reticulum"/>
    <property type="evidence" value="ECO:0007669"/>
    <property type="project" value="UniProtKB-SubCell"/>
</dbReference>
<accession>A0A381NZA6</accession>
<evidence type="ECO:0000256" key="19">
    <source>
        <dbReference type="ARBA" id="ARBA00025833"/>
    </source>
</evidence>
<evidence type="ECO:0000256" key="17">
    <source>
        <dbReference type="ARBA" id="ARBA00023180"/>
    </source>
</evidence>
<dbReference type="EMBL" id="UINC01000640">
    <property type="protein sequence ID" value="SUZ58763.1"/>
    <property type="molecule type" value="Genomic_DNA"/>
</dbReference>
<dbReference type="PANTHER" id="PTHR12053">
    <property type="entry name" value="PROTEASE FAMILY M28 PLASMA GLUTAMATE CARBOXYPEPTIDASE-RELATED"/>
    <property type="match status" value="1"/>
</dbReference>
<dbReference type="GO" id="GO:0004180">
    <property type="term" value="F:carboxypeptidase activity"/>
    <property type="evidence" value="ECO:0007669"/>
    <property type="project" value="UniProtKB-KW"/>
</dbReference>
<evidence type="ECO:0000256" key="5">
    <source>
        <dbReference type="ARBA" id="ARBA00014116"/>
    </source>
</evidence>
<dbReference type="GO" id="GO:0070573">
    <property type="term" value="F:metallodipeptidase activity"/>
    <property type="evidence" value="ECO:0007669"/>
    <property type="project" value="InterPro"/>
</dbReference>
<organism evidence="22">
    <name type="scientific">marine metagenome</name>
    <dbReference type="NCBI Taxonomy" id="408172"/>
    <lineage>
        <taxon>unclassified sequences</taxon>
        <taxon>metagenomes</taxon>
        <taxon>ecological metagenomes</taxon>
    </lineage>
</organism>